<comment type="caution">
    <text evidence="2">The sequence shown here is derived from an EMBL/GenBank/DDBJ whole genome shotgun (WGS) entry which is preliminary data.</text>
</comment>
<gene>
    <name evidence="2" type="ORF">GF359_07625</name>
</gene>
<proteinExistence type="predicted"/>
<accession>A0A9D5QEI2</accession>
<dbReference type="InterPro" id="IPR004864">
    <property type="entry name" value="LEA_2"/>
</dbReference>
<feature type="domain" description="Water stress and hypersensitive response" evidence="1">
    <location>
        <begin position="32"/>
        <end position="149"/>
    </location>
</feature>
<dbReference type="SUPFAM" id="SSF117070">
    <property type="entry name" value="LEA14-like"/>
    <property type="match status" value="1"/>
</dbReference>
<dbReference type="Pfam" id="PF03168">
    <property type="entry name" value="LEA_2"/>
    <property type="match status" value="1"/>
</dbReference>
<dbReference type="AlphaFoldDB" id="A0A9D5QEI2"/>
<protein>
    <recommendedName>
        <fullName evidence="1">Water stress and hypersensitive response domain-containing protein</fullName>
    </recommendedName>
</protein>
<dbReference type="GO" id="GO:0009269">
    <property type="term" value="P:response to desiccation"/>
    <property type="evidence" value="ECO:0007669"/>
    <property type="project" value="InterPro"/>
</dbReference>
<reference evidence="2" key="1">
    <citation type="submission" date="2019-11" db="EMBL/GenBank/DDBJ databases">
        <title>Microbial mats filling the niche in hypersaline microbial mats.</title>
        <authorList>
            <person name="Wong H.L."/>
            <person name="Macleod F.I."/>
            <person name="White R.A. III"/>
            <person name="Burns B.P."/>
        </authorList>
    </citation>
    <scope>NUCLEOTIDE SEQUENCE</scope>
    <source>
        <strain evidence="2">Bin_327</strain>
    </source>
</reference>
<evidence type="ECO:0000313" key="3">
    <source>
        <dbReference type="Proteomes" id="UP000630660"/>
    </source>
</evidence>
<sequence length="151" mass="16723">MRIKKILILMLLAGMLPGCFIWQRVALKNCEYRFAGTKIAEIALSYIRLELIIDVTNPNSIEVVLDRIAFDLFVNDEKIAKGSHNAQLRIPSGESAKVRPVVTLHYSEIGTALLSAIKNMSATYRVVGTVYFDTGVGSFSFPVTIVEGETK</sequence>
<evidence type="ECO:0000313" key="2">
    <source>
        <dbReference type="EMBL" id="MBD3365070.1"/>
    </source>
</evidence>
<dbReference type="Gene3D" id="2.60.40.1820">
    <property type="match status" value="1"/>
</dbReference>
<name>A0A9D5QEI2_UNCW3</name>
<dbReference type="InterPro" id="IPR013990">
    <property type="entry name" value="WHy-dom"/>
</dbReference>
<organism evidence="2 3">
    <name type="scientific">candidate division WOR-3 bacterium</name>
    <dbReference type="NCBI Taxonomy" id="2052148"/>
    <lineage>
        <taxon>Bacteria</taxon>
        <taxon>Bacteria division WOR-3</taxon>
    </lineage>
</organism>
<dbReference type="Proteomes" id="UP000630660">
    <property type="component" value="Unassembled WGS sequence"/>
</dbReference>
<dbReference type="EMBL" id="WJKJ01000251">
    <property type="protein sequence ID" value="MBD3365070.1"/>
    <property type="molecule type" value="Genomic_DNA"/>
</dbReference>
<dbReference type="SMART" id="SM00769">
    <property type="entry name" value="WHy"/>
    <property type="match status" value="1"/>
</dbReference>
<evidence type="ECO:0000259" key="1">
    <source>
        <dbReference type="SMART" id="SM00769"/>
    </source>
</evidence>